<protein>
    <submittedName>
        <fullName evidence="1">Uncharacterized protein</fullName>
    </submittedName>
</protein>
<dbReference type="AlphaFoldDB" id="A0A382S2U4"/>
<name>A0A382S2U4_9ZZZZ</name>
<sequence length="47" mass="5727">MKKNKKSKFQYFNFFYEKNFQKLTIFLLIILIATAMAGRKQFVLDPY</sequence>
<gene>
    <name evidence="1" type="ORF">METZ01_LOCUS356401</name>
</gene>
<proteinExistence type="predicted"/>
<dbReference type="EMBL" id="UINC01125603">
    <property type="protein sequence ID" value="SVD03547.1"/>
    <property type="molecule type" value="Genomic_DNA"/>
</dbReference>
<reference evidence="1" key="1">
    <citation type="submission" date="2018-05" db="EMBL/GenBank/DDBJ databases">
        <authorList>
            <person name="Lanie J.A."/>
            <person name="Ng W.-L."/>
            <person name="Kazmierczak K.M."/>
            <person name="Andrzejewski T.M."/>
            <person name="Davidsen T.M."/>
            <person name="Wayne K.J."/>
            <person name="Tettelin H."/>
            <person name="Glass J.I."/>
            <person name="Rusch D."/>
            <person name="Podicherti R."/>
            <person name="Tsui H.-C.T."/>
            <person name="Winkler M.E."/>
        </authorList>
    </citation>
    <scope>NUCLEOTIDE SEQUENCE</scope>
</reference>
<feature type="non-terminal residue" evidence="1">
    <location>
        <position position="47"/>
    </location>
</feature>
<evidence type="ECO:0000313" key="1">
    <source>
        <dbReference type="EMBL" id="SVD03547.1"/>
    </source>
</evidence>
<accession>A0A382S2U4</accession>
<organism evidence="1">
    <name type="scientific">marine metagenome</name>
    <dbReference type="NCBI Taxonomy" id="408172"/>
    <lineage>
        <taxon>unclassified sequences</taxon>
        <taxon>metagenomes</taxon>
        <taxon>ecological metagenomes</taxon>
    </lineage>
</organism>